<feature type="domain" description="Ig-like" evidence="6">
    <location>
        <begin position="193"/>
        <end position="272"/>
    </location>
</feature>
<protein>
    <recommendedName>
        <fullName evidence="6">Ig-like domain-containing protein</fullName>
    </recommendedName>
</protein>
<keyword evidence="3" id="KW-0325">Glycoprotein</keyword>
<feature type="signal peptide" evidence="5">
    <location>
        <begin position="1"/>
        <end position="21"/>
    </location>
</feature>
<dbReference type="Gene3D" id="2.60.40.10">
    <property type="entry name" value="Immunoglobulins"/>
    <property type="match status" value="3"/>
</dbReference>
<dbReference type="SMART" id="SM00408">
    <property type="entry name" value="IGc2"/>
    <property type="match status" value="1"/>
</dbReference>
<dbReference type="SMART" id="SM00409">
    <property type="entry name" value="IG"/>
    <property type="match status" value="3"/>
</dbReference>
<evidence type="ECO:0000256" key="3">
    <source>
        <dbReference type="ARBA" id="ARBA00023180"/>
    </source>
</evidence>
<organism evidence="7 8">
    <name type="scientific">Synaphobranchus kaupii</name>
    <name type="common">Kaup's arrowtooth eel</name>
    <dbReference type="NCBI Taxonomy" id="118154"/>
    <lineage>
        <taxon>Eukaryota</taxon>
        <taxon>Metazoa</taxon>
        <taxon>Chordata</taxon>
        <taxon>Craniata</taxon>
        <taxon>Vertebrata</taxon>
        <taxon>Euteleostomi</taxon>
        <taxon>Actinopterygii</taxon>
        <taxon>Neopterygii</taxon>
        <taxon>Teleostei</taxon>
        <taxon>Anguilliformes</taxon>
        <taxon>Synaphobranchidae</taxon>
        <taxon>Synaphobranchus</taxon>
    </lineage>
</organism>
<evidence type="ECO:0000256" key="1">
    <source>
        <dbReference type="ARBA" id="ARBA00022729"/>
    </source>
</evidence>
<dbReference type="InterPro" id="IPR007110">
    <property type="entry name" value="Ig-like_dom"/>
</dbReference>
<keyword evidence="1 5" id="KW-0732">Signal</keyword>
<comment type="caution">
    <text evidence="7">The sequence shown here is derived from an EMBL/GenBank/DDBJ whole genome shotgun (WGS) entry which is preliminary data.</text>
</comment>
<dbReference type="PANTHER" id="PTHR44337">
    <property type="entry name" value="CARCINOEMBRYONIC ANTIGEN-RELATED CELL ADHESION MOLECULE 8"/>
    <property type="match status" value="1"/>
</dbReference>
<dbReference type="PROSITE" id="PS50835">
    <property type="entry name" value="IG_LIKE"/>
    <property type="match status" value="1"/>
</dbReference>
<keyword evidence="2" id="KW-1015">Disulfide bond</keyword>
<accession>A0A9Q1EP78</accession>
<dbReference type="PANTHER" id="PTHR44337:SF20">
    <property type="entry name" value="CARCINOEMBRYONIC ANTIGEN-RELATED CELL ADHESION MOLECULE 5-RELATED"/>
    <property type="match status" value="1"/>
</dbReference>
<evidence type="ECO:0000313" key="7">
    <source>
        <dbReference type="EMBL" id="KAJ8342370.1"/>
    </source>
</evidence>
<dbReference type="InterPro" id="IPR052598">
    <property type="entry name" value="IgSF_CEA-related"/>
</dbReference>
<evidence type="ECO:0000256" key="2">
    <source>
        <dbReference type="ARBA" id="ARBA00023157"/>
    </source>
</evidence>
<dbReference type="InterPro" id="IPR003598">
    <property type="entry name" value="Ig_sub2"/>
</dbReference>
<proteinExistence type="predicted"/>
<dbReference type="InterPro" id="IPR003599">
    <property type="entry name" value="Ig_sub"/>
</dbReference>
<evidence type="ECO:0000313" key="8">
    <source>
        <dbReference type="Proteomes" id="UP001152622"/>
    </source>
</evidence>
<keyword evidence="4" id="KW-0393">Immunoglobulin domain</keyword>
<evidence type="ECO:0000259" key="6">
    <source>
        <dbReference type="PROSITE" id="PS50835"/>
    </source>
</evidence>
<evidence type="ECO:0000256" key="4">
    <source>
        <dbReference type="ARBA" id="ARBA00023319"/>
    </source>
</evidence>
<dbReference type="Proteomes" id="UP001152622">
    <property type="component" value="Chromosome 14"/>
</dbReference>
<evidence type="ECO:0000256" key="5">
    <source>
        <dbReference type="SAM" id="SignalP"/>
    </source>
</evidence>
<keyword evidence="8" id="KW-1185">Reference proteome</keyword>
<reference evidence="7" key="1">
    <citation type="journal article" date="2023" name="Science">
        <title>Genome structures resolve the early diversification of teleost fishes.</title>
        <authorList>
            <person name="Parey E."/>
            <person name="Louis A."/>
            <person name="Montfort J."/>
            <person name="Bouchez O."/>
            <person name="Roques C."/>
            <person name="Iampietro C."/>
            <person name="Lluch J."/>
            <person name="Castinel A."/>
            <person name="Donnadieu C."/>
            <person name="Desvignes T."/>
            <person name="Floi Bucao C."/>
            <person name="Jouanno E."/>
            <person name="Wen M."/>
            <person name="Mejri S."/>
            <person name="Dirks R."/>
            <person name="Jansen H."/>
            <person name="Henkel C."/>
            <person name="Chen W.J."/>
            <person name="Zahm M."/>
            <person name="Cabau C."/>
            <person name="Klopp C."/>
            <person name="Thompson A.W."/>
            <person name="Robinson-Rechavi M."/>
            <person name="Braasch I."/>
            <person name="Lecointre G."/>
            <person name="Bobe J."/>
            <person name="Postlethwait J.H."/>
            <person name="Berthelot C."/>
            <person name="Roest Crollius H."/>
            <person name="Guiguen Y."/>
        </authorList>
    </citation>
    <scope>NUCLEOTIDE SEQUENCE</scope>
    <source>
        <strain evidence="7">WJC10195</strain>
    </source>
</reference>
<gene>
    <name evidence="7" type="ORF">SKAU_G00322980</name>
</gene>
<name>A0A9Q1EP78_SYNKA</name>
<dbReference type="OrthoDB" id="8963224at2759"/>
<dbReference type="EMBL" id="JAINUF010000014">
    <property type="protein sequence ID" value="KAJ8342370.1"/>
    <property type="molecule type" value="Genomic_DNA"/>
</dbReference>
<dbReference type="AlphaFoldDB" id="A0A9Q1EP78"/>
<sequence length="316" mass="35036">MDSLMKMVAVALLVLWDVAQGNEDPCRYVAVGDSVTISLQRSADCVESSLTWKLNSTDIFRRKQHVRLGKDSDVTSDGSLQLVDLQRHKSGEYKAELYNAGGMICGKATETLCVIERVSKPSVTYTCSKDSVTLTCNGEESDIKWSFNRLSMEGEFKKTVTVPGRPDHNVNYSCTAWDTVSEETSDELTIRCPVLLSMKVNQDVREGGEVSILCNSTPTADQYIFRTPRSKHPVLVNADGEFRLQEVTKDDGGLYTCQPRWTHGLYDDANVTVQLRVLPNEGSGGVTPRVASGTENRLLLLATHCWLLLYLLALTD</sequence>
<dbReference type="SUPFAM" id="SSF48726">
    <property type="entry name" value="Immunoglobulin"/>
    <property type="match status" value="3"/>
</dbReference>
<dbReference type="InterPro" id="IPR036179">
    <property type="entry name" value="Ig-like_dom_sf"/>
</dbReference>
<dbReference type="InterPro" id="IPR013783">
    <property type="entry name" value="Ig-like_fold"/>
</dbReference>
<feature type="chain" id="PRO_5040154669" description="Ig-like domain-containing protein" evidence="5">
    <location>
        <begin position="22"/>
        <end position="316"/>
    </location>
</feature>